<evidence type="ECO:0000256" key="1">
    <source>
        <dbReference type="SAM" id="MobiDB-lite"/>
    </source>
</evidence>
<dbReference type="AlphaFoldDB" id="A0A9P6B2I9"/>
<name>A0A9P6B2I9_9AGAM</name>
<gene>
    <name evidence="2" type="ORF">BS47DRAFT_1391270</name>
</gene>
<accession>A0A9P6B2I9</accession>
<organism evidence="2 3">
    <name type="scientific">Hydnum rufescens UP504</name>
    <dbReference type="NCBI Taxonomy" id="1448309"/>
    <lineage>
        <taxon>Eukaryota</taxon>
        <taxon>Fungi</taxon>
        <taxon>Dikarya</taxon>
        <taxon>Basidiomycota</taxon>
        <taxon>Agaricomycotina</taxon>
        <taxon>Agaricomycetes</taxon>
        <taxon>Cantharellales</taxon>
        <taxon>Hydnaceae</taxon>
        <taxon>Hydnum</taxon>
    </lineage>
</organism>
<proteinExistence type="predicted"/>
<sequence length="481" mass="53599">MAFWFHINSVGTLVNFTHALHQITPIHGPHSDLATIKSIPIPGLCPQKTKLKSKDTQPLPPSSYPYFSSLIPPISKEEINCTWLGCKPIWSQPKSSICSSPLVKRWMIAITTINLVKNMNHLQMALLIKLHYINCYHPLLLKTSPGAILHYELSIIFTIHCKFSAYFEFWDPLIPNSSTTTNTTFLSPLEISSLATLKNLSTEHHKFNQKILSLVEKSKYNDINFNLKSKLSSSIKIALNNLLWVSLLLSSLFSPSHLSSLFQEMELHQECQCCALHPPPPLPDGQKHVLCKDLVPRGEYKCSTAVSPVLSPPPTAPVLLPSSHSPLPPDHVKSKHIIKDDNAVQTPRDDANESDDSDDTDSDNSQEHINPDCNDPNHNNPNHINPDPNDPDPNNLDHIDPDHNDLIHSCSPHPLPNSSTSLHVPPTGSLPPSFHPFLPCSSPLPLDLPSSSPFPSILWSYHSHSFYSLSSPSHYPSQQRD</sequence>
<evidence type="ECO:0000313" key="2">
    <source>
        <dbReference type="EMBL" id="KAF9515775.1"/>
    </source>
</evidence>
<protein>
    <submittedName>
        <fullName evidence="2">Uncharacterized protein</fullName>
    </submittedName>
</protein>
<feature type="compositionally biased region" description="Acidic residues" evidence="1">
    <location>
        <begin position="352"/>
        <end position="364"/>
    </location>
</feature>
<feature type="compositionally biased region" description="Basic and acidic residues" evidence="1">
    <location>
        <begin position="337"/>
        <end position="351"/>
    </location>
</feature>
<feature type="region of interest" description="Disordered" evidence="1">
    <location>
        <begin position="305"/>
        <end position="427"/>
    </location>
</feature>
<keyword evidence="3" id="KW-1185">Reference proteome</keyword>
<comment type="caution">
    <text evidence="2">The sequence shown here is derived from an EMBL/GenBank/DDBJ whole genome shotgun (WGS) entry which is preliminary data.</text>
</comment>
<reference evidence="2" key="1">
    <citation type="journal article" date="2020" name="Nat. Commun.">
        <title>Large-scale genome sequencing of mycorrhizal fungi provides insights into the early evolution of symbiotic traits.</title>
        <authorList>
            <person name="Miyauchi S."/>
            <person name="Kiss E."/>
            <person name="Kuo A."/>
            <person name="Drula E."/>
            <person name="Kohler A."/>
            <person name="Sanchez-Garcia M."/>
            <person name="Morin E."/>
            <person name="Andreopoulos B."/>
            <person name="Barry K.W."/>
            <person name="Bonito G."/>
            <person name="Buee M."/>
            <person name="Carver A."/>
            <person name="Chen C."/>
            <person name="Cichocki N."/>
            <person name="Clum A."/>
            <person name="Culley D."/>
            <person name="Crous P.W."/>
            <person name="Fauchery L."/>
            <person name="Girlanda M."/>
            <person name="Hayes R.D."/>
            <person name="Keri Z."/>
            <person name="LaButti K."/>
            <person name="Lipzen A."/>
            <person name="Lombard V."/>
            <person name="Magnuson J."/>
            <person name="Maillard F."/>
            <person name="Murat C."/>
            <person name="Nolan M."/>
            <person name="Ohm R.A."/>
            <person name="Pangilinan J."/>
            <person name="Pereira M.F."/>
            <person name="Perotto S."/>
            <person name="Peter M."/>
            <person name="Pfister S."/>
            <person name="Riley R."/>
            <person name="Sitrit Y."/>
            <person name="Stielow J.B."/>
            <person name="Szollosi G."/>
            <person name="Zifcakova L."/>
            <person name="Stursova M."/>
            <person name="Spatafora J.W."/>
            <person name="Tedersoo L."/>
            <person name="Vaario L.M."/>
            <person name="Yamada A."/>
            <person name="Yan M."/>
            <person name="Wang P."/>
            <person name="Xu J."/>
            <person name="Bruns T."/>
            <person name="Baldrian P."/>
            <person name="Vilgalys R."/>
            <person name="Dunand C."/>
            <person name="Henrissat B."/>
            <person name="Grigoriev I.V."/>
            <person name="Hibbett D."/>
            <person name="Nagy L.G."/>
            <person name="Martin F.M."/>
        </authorList>
    </citation>
    <scope>NUCLEOTIDE SEQUENCE</scope>
    <source>
        <strain evidence="2">UP504</strain>
    </source>
</reference>
<dbReference type="Proteomes" id="UP000886523">
    <property type="component" value="Unassembled WGS sequence"/>
</dbReference>
<evidence type="ECO:0000313" key="3">
    <source>
        <dbReference type="Proteomes" id="UP000886523"/>
    </source>
</evidence>
<feature type="compositionally biased region" description="Low complexity" evidence="1">
    <location>
        <begin position="371"/>
        <end position="394"/>
    </location>
</feature>
<feature type="compositionally biased region" description="Basic and acidic residues" evidence="1">
    <location>
        <begin position="395"/>
        <end position="406"/>
    </location>
</feature>
<dbReference type="EMBL" id="MU128946">
    <property type="protein sequence ID" value="KAF9515775.1"/>
    <property type="molecule type" value="Genomic_DNA"/>
</dbReference>